<proteinExistence type="inferred from homology"/>
<reference evidence="11" key="1">
    <citation type="submission" date="2022-02" db="EMBL/GenBank/DDBJ databases">
        <title>Corynebacterium sp. from urogenital microbiome.</title>
        <authorList>
            <person name="Cappelli E.A."/>
            <person name="Ribeiro T.G."/>
            <person name="Peixe L."/>
        </authorList>
    </citation>
    <scope>NUCLEOTIDE SEQUENCE</scope>
    <source>
        <strain evidence="11">C8Ua_174</strain>
    </source>
</reference>
<feature type="transmembrane region" description="Helical" evidence="10">
    <location>
        <begin position="65"/>
        <end position="86"/>
    </location>
</feature>
<dbReference type="GO" id="GO:0016757">
    <property type="term" value="F:glycosyltransferase activity"/>
    <property type="evidence" value="ECO:0007669"/>
    <property type="project" value="UniProtKB-KW"/>
</dbReference>
<keyword evidence="2" id="KW-0328">Glycosyltransferase</keyword>
<evidence type="ECO:0000256" key="6">
    <source>
        <dbReference type="ARBA" id="ARBA00023136"/>
    </source>
</evidence>
<comment type="similarity">
    <text evidence="7">Belongs to the MptA/B family.</text>
</comment>
<feature type="transmembrane region" description="Helical" evidence="10">
    <location>
        <begin position="98"/>
        <end position="117"/>
    </location>
</feature>
<feature type="transmembrane region" description="Helical" evidence="10">
    <location>
        <begin position="392"/>
        <end position="412"/>
    </location>
</feature>
<sequence length="561" mass="60473">MTAAAEGFVDKARSWLQSVGYSRAVWMGLIGSIVLTITSHSVGAVRSRGGIMQVIGLSSFTFGHAAGMVTVVMWFALAAMVLSWIIVGRHILVRGEPLRRSAIAAWIGPLVLAGPLMSRDIYSYLMQGTLARDGFNAYEVGAAANPGPLLFEVSADWRNTTTPYGPLHMGVGQAITSVTGDNITAGIFAFKLLSIASVLVMAWAVAKLATHLGIRPDVAVWLGVFNPLSVLHLIGGMHTENMMMALVLLGCLCAVKLQPVHGALAASALIGVATALKATAFIALPFVVWILVARVAGALPYSAGKARWLRLADTWRRFGTLVWAGLVSVLACVGMLALVTILTNQTWGWVTEVTGNSKVINPLALPSFIASSLEPVLSRINDDLTFNVLVDAIRPVSSALMLLGLVATWWLFRHDERTAFTGMAVAYAITCVLNTVTLPWYYTAPLALVVLASQSRMVIYLTSVFCMWVTFMFDGGGNNRLYALWWVLAFAAIFAWVVQACLEFPPRRQPQAKQSQQQAKQSQQQTQWAIELPSLAPDASPRGQGGRAERPPGAPAESRPQ</sequence>
<evidence type="ECO:0000313" key="12">
    <source>
        <dbReference type="Proteomes" id="UP001146469"/>
    </source>
</evidence>
<keyword evidence="4 10" id="KW-0812">Transmembrane</keyword>
<feature type="transmembrane region" description="Helical" evidence="10">
    <location>
        <begin position="278"/>
        <end position="299"/>
    </location>
</feature>
<evidence type="ECO:0000256" key="9">
    <source>
        <dbReference type="SAM" id="MobiDB-lite"/>
    </source>
</evidence>
<evidence type="ECO:0000256" key="4">
    <source>
        <dbReference type="ARBA" id="ARBA00022692"/>
    </source>
</evidence>
<evidence type="ECO:0000256" key="10">
    <source>
        <dbReference type="SAM" id="Phobius"/>
    </source>
</evidence>
<protein>
    <recommendedName>
        <fullName evidence="8">Alpha-(1-&gt;6)-mannopyranosyltransferase A</fullName>
    </recommendedName>
</protein>
<dbReference type="NCBIfam" id="NF038066">
    <property type="entry name" value="MptB"/>
    <property type="match status" value="1"/>
</dbReference>
<evidence type="ECO:0000256" key="3">
    <source>
        <dbReference type="ARBA" id="ARBA00022679"/>
    </source>
</evidence>
<evidence type="ECO:0000256" key="1">
    <source>
        <dbReference type="ARBA" id="ARBA00004141"/>
    </source>
</evidence>
<dbReference type="NCBIfam" id="TIGR03459">
    <property type="entry name" value="crt_membr"/>
    <property type="match status" value="1"/>
</dbReference>
<keyword evidence="3" id="KW-0808">Transferase</keyword>
<evidence type="ECO:0000256" key="8">
    <source>
        <dbReference type="NCBIfam" id="TIGR03459"/>
    </source>
</evidence>
<evidence type="ECO:0000256" key="5">
    <source>
        <dbReference type="ARBA" id="ARBA00022989"/>
    </source>
</evidence>
<feature type="transmembrane region" description="Helical" evidence="10">
    <location>
        <begin position="481"/>
        <end position="498"/>
    </location>
</feature>
<organism evidence="11 12">
    <name type="scientific">Corynebacterium evansiae</name>
    <dbReference type="NCBI Taxonomy" id="2913499"/>
    <lineage>
        <taxon>Bacteria</taxon>
        <taxon>Bacillati</taxon>
        <taxon>Actinomycetota</taxon>
        <taxon>Actinomycetes</taxon>
        <taxon>Mycobacteriales</taxon>
        <taxon>Corynebacteriaceae</taxon>
        <taxon>Corynebacterium</taxon>
    </lineage>
</organism>
<dbReference type="GO" id="GO:0016020">
    <property type="term" value="C:membrane"/>
    <property type="evidence" value="ECO:0007669"/>
    <property type="project" value="UniProtKB-SubCell"/>
</dbReference>
<accession>A0A9X3LPV0</accession>
<feature type="transmembrane region" description="Helical" evidence="10">
    <location>
        <begin position="424"/>
        <end position="442"/>
    </location>
</feature>
<feature type="region of interest" description="Disordered" evidence="9">
    <location>
        <begin position="535"/>
        <end position="561"/>
    </location>
</feature>
<feature type="transmembrane region" description="Helical" evidence="10">
    <location>
        <begin position="218"/>
        <end position="234"/>
    </location>
</feature>
<gene>
    <name evidence="11" type="ORF">L8V00_07280</name>
</gene>
<comment type="subcellular location">
    <subcellularLocation>
        <location evidence="1">Membrane</location>
        <topology evidence="1">Multi-pass membrane protein</topology>
    </subcellularLocation>
</comment>
<evidence type="ECO:0000313" key="11">
    <source>
        <dbReference type="EMBL" id="MCZ9290003.1"/>
    </source>
</evidence>
<evidence type="ECO:0000256" key="2">
    <source>
        <dbReference type="ARBA" id="ARBA00022676"/>
    </source>
</evidence>
<name>A0A9X3LPV0_9CORY</name>
<keyword evidence="12" id="KW-1185">Reference proteome</keyword>
<keyword evidence="5 10" id="KW-1133">Transmembrane helix</keyword>
<feature type="transmembrane region" description="Helical" evidence="10">
    <location>
        <begin position="24"/>
        <end position="45"/>
    </location>
</feature>
<feature type="transmembrane region" description="Helical" evidence="10">
    <location>
        <begin position="183"/>
        <end position="206"/>
    </location>
</feature>
<dbReference type="RefSeq" id="WP_269944632.1">
    <property type="nucleotide sequence ID" value="NZ_JAKMUT010000006.1"/>
</dbReference>
<feature type="transmembrane region" description="Helical" evidence="10">
    <location>
        <begin position="320"/>
        <end position="342"/>
    </location>
</feature>
<comment type="caution">
    <text evidence="11">The sequence shown here is derived from an EMBL/GenBank/DDBJ whole genome shotgun (WGS) entry which is preliminary data.</text>
</comment>
<dbReference type="InterPro" id="IPR049829">
    <property type="entry name" value="MptA/B-like"/>
</dbReference>
<keyword evidence="6 10" id="KW-0472">Membrane</keyword>
<dbReference type="Pfam" id="PF26314">
    <property type="entry name" value="MptA_B_family"/>
    <property type="match status" value="1"/>
</dbReference>
<dbReference type="EMBL" id="JAKMUT010000006">
    <property type="protein sequence ID" value="MCZ9290003.1"/>
    <property type="molecule type" value="Genomic_DNA"/>
</dbReference>
<dbReference type="Proteomes" id="UP001146469">
    <property type="component" value="Unassembled WGS sequence"/>
</dbReference>
<evidence type="ECO:0000256" key="7">
    <source>
        <dbReference type="ARBA" id="ARBA00043987"/>
    </source>
</evidence>
<dbReference type="InterPro" id="IPR017822">
    <property type="entry name" value="MptA-like"/>
</dbReference>
<feature type="transmembrane region" description="Helical" evidence="10">
    <location>
        <begin position="448"/>
        <end position="469"/>
    </location>
</feature>
<dbReference type="AlphaFoldDB" id="A0A9X3LPV0"/>